<dbReference type="EMBL" id="JAFIQS010000003">
    <property type="protein sequence ID" value="KAG5172048.1"/>
    <property type="molecule type" value="Genomic_DNA"/>
</dbReference>
<name>A0A8H7Y6J3_PSICU</name>
<accession>A0A8H7Y6J3</accession>
<protein>
    <submittedName>
        <fullName evidence="2">Uncharacterized protein</fullName>
    </submittedName>
</protein>
<dbReference type="AlphaFoldDB" id="A0A8H7Y6J3"/>
<reference evidence="2" key="1">
    <citation type="submission" date="2021-02" db="EMBL/GenBank/DDBJ databases">
        <title>Psilocybe cubensis genome.</title>
        <authorList>
            <person name="Mckernan K.J."/>
            <person name="Crawford S."/>
            <person name="Trippe A."/>
            <person name="Kane L.T."/>
            <person name="Mclaughlin S."/>
        </authorList>
    </citation>
    <scope>NUCLEOTIDE SEQUENCE [LARGE SCALE GENOMIC DNA]</scope>
    <source>
        <strain evidence="2">MGC-MH-2018</strain>
    </source>
</reference>
<feature type="region of interest" description="Disordered" evidence="1">
    <location>
        <begin position="292"/>
        <end position="317"/>
    </location>
</feature>
<feature type="compositionally biased region" description="Polar residues" evidence="1">
    <location>
        <begin position="305"/>
        <end position="317"/>
    </location>
</feature>
<comment type="caution">
    <text evidence="2">The sequence shown here is derived from an EMBL/GenBank/DDBJ whole genome shotgun (WGS) entry which is preliminary data.</text>
</comment>
<evidence type="ECO:0000256" key="1">
    <source>
        <dbReference type="SAM" id="MobiDB-lite"/>
    </source>
</evidence>
<evidence type="ECO:0000313" key="2">
    <source>
        <dbReference type="EMBL" id="KAG5172048.1"/>
    </source>
</evidence>
<proteinExistence type="predicted"/>
<gene>
    <name evidence="2" type="ORF">JR316_004137</name>
</gene>
<sequence length="317" mass="36385">MAQPHIRPFKIPNESPHNYRFKLQEIVFYGESRLRKALGEIFKKPAKMQGWMQFALQKELKFFISYVGLATSTGQVIDVPIILRSLADSLALIPPENLPIPFDVRFLEVMECAPRENAEFRVVAAYKNAWWTGTHITSRNGIITTKWLDICLRFHREQLRKDGRGVPQPSNFHTDPIFRQEDLIKPNAGEFLYNQLQQTHGVIRALVTENEEEYRLHCRRTSGYWMVYNAALLKELHSPGDPHVDEVMKARWKSGEAAWDAQKAFNNATANTKHHSQWISGVSLTPDEVLSLQNREAPPDRETHSSAMDGNSSKHGK</sequence>
<organism evidence="2">
    <name type="scientific">Psilocybe cubensis</name>
    <name type="common">Psychedelic mushroom</name>
    <name type="synonym">Stropharia cubensis</name>
    <dbReference type="NCBI Taxonomy" id="181762"/>
    <lineage>
        <taxon>Eukaryota</taxon>
        <taxon>Fungi</taxon>
        <taxon>Dikarya</taxon>
        <taxon>Basidiomycota</taxon>
        <taxon>Agaricomycotina</taxon>
        <taxon>Agaricomycetes</taxon>
        <taxon>Agaricomycetidae</taxon>
        <taxon>Agaricales</taxon>
        <taxon>Agaricineae</taxon>
        <taxon>Strophariaceae</taxon>
        <taxon>Psilocybe</taxon>
    </lineage>
</organism>